<keyword evidence="6 7" id="KW-0472">Membrane</keyword>
<feature type="transmembrane region" description="Helical" evidence="7">
    <location>
        <begin position="33"/>
        <end position="54"/>
    </location>
</feature>
<feature type="transmembrane region" description="Helical" evidence="7">
    <location>
        <begin position="204"/>
        <end position="226"/>
    </location>
</feature>
<evidence type="ECO:0000259" key="9">
    <source>
        <dbReference type="PROSITE" id="PS50928"/>
    </source>
</evidence>
<feature type="transmembrane region" description="Helical" evidence="7">
    <location>
        <begin position="264"/>
        <end position="285"/>
    </location>
</feature>
<dbReference type="Proteomes" id="UP000632535">
    <property type="component" value="Unassembled WGS sequence"/>
</dbReference>
<dbReference type="RefSeq" id="WP_229738066.1">
    <property type="nucleotide sequence ID" value="NZ_BMDG01000009.1"/>
</dbReference>
<dbReference type="PROSITE" id="PS50928">
    <property type="entry name" value="ABC_TM1"/>
    <property type="match status" value="1"/>
</dbReference>
<evidence type="ECO:0000256" key="6">
    <source>
        <dbReference type="ARBA" id="ARBA00023136"/>
    </source>
</evidence>
<evidence type="ECO:0000256" key="8">
    <source>
        <dbReference type="SAM" id="MobiDB-lite"/>
    </source>
</evidence>
<protein>
    <submittedName>
        <fullName evidence="10">Sugar ABC transporter permease</fullName>
    </submittedName>
</protein>
<evidence type="ECO:0000256" key="3">
    <source>
        <dbReference type="ARBA" id="ARBA00022475"/>
    </source>
</evidence>
<evidence type="ECO:0000256" key="1">
    <source>
        <dbReference type="ARBA" id="ARBA00004651"/>
    </source>
</evidence>
<accession>A0ABQ2BAW7</accession>
<evidence type="ECO:0000313" key="11">
    <source>
        <dbReference type="Proteomes" id="UP000632535"/>
    </source>
</evidence>
<reference evidence="11" key="1">
    <citation type="journal article" date="2019" name="Int. J. Syst. Evol. Microbiol.">
        <title>The Global Catalogue of Microorganisms (GCM) 10K type strain sequencing project: providing services to taxonomists for standard genome sequencing and annotation.</title>
        <authorList>
            <consortium name="The Broad Institute Genomics Platform"/>
            <consortium name="The Broad Institute Genome Sequencing Center for Infectious Disease"/>
            <person name="Wu L."/>
            <person name="Ma J."/>
        </authorList>
    </citation>
    <scope>NUCLEOTIDE SEQUENCE [LARGE SCALE GENOMIC DNA]</scope>
    <source>
        <strain evidence="11">CCM 8653</strain>
    </source>
</reference>
<feature type="transmembrane region" description="Helical" evidence="7">
    <location>
        <begin position="98"/>
        <end position="120"/>
    </location>
</feature>
<evidence type="ECO:0000313" key="10">
    <source>
        <dbReference type="EMBL" id="GGI09710.1"/>
    </source>
</evidence>
<dbReference type="EMBL" id="BMDG01000009">
    <property type="protein sequence ID" value="GGI09710.1"/>
    <property type="molecule type" value="Genomic_DNA"/>
</dbReference>
<feature type="domain" description="ABC transmembrane type-1" evidence="9">
    <location>
        <begin position="94"/>
        <end position="285"/>
    </location>
</feature>
<evidence type="ECO:0000256" key="5">
    <source>
        <dbReference type="ARBA" id="ARBA00022989"/>
    </source>
</evidence>
<gene>
    <name evidence="10" type="ORF">GCM10007368_27550</name>
</gene>
<feature type="transmembrane region" description="Helical" evidence="7">
    <location>
        <begin position="163"/>
        <end position="183"/>
    </location>
</feature>
<evidence type="ECO:0000256" key="2">
    <source>
        <dbReference type="ARBA" id="ARBA00022448"/>
    </source>
</evidence>
<dbReference type="InterPro" id="IPR035906">
    <property type="entry name" value="MetI-like_sf"/>
</dbReference>
<evidence type="ECO:0000256" key="4">
    <source>
        <dbReference type="ARBA" id="ARBA00022692"/>
    </source>
</evidence>
<keyword evidence="5 7" id="KW-1133">Transmembrane helix</keyword>
<comment type="subcellular location">
    <subcellularLocation>
        <location evidence="1 7">Cell membrane</location>
        <topology evidence="1 7">Multi-pass membrane protein</topology>
    </subcellularLocation>
</comment>
<proteinExistence type="inferred from homology"/>
<sequence>MTAVPVRPAPTAPSAPTRPGGSPRERRSSRRRWLLTAALTAVAIAVVFPLYWMVVSALTTGGQSQSSEFYLWPDAPTVGNFTEVFATQPVWRWLGNSMLVATVGTALSVCVSLGAGYALAKYRFRGRGLLYALFLVTIMIPIQVTLVPAFLVVARLGLVDSPWAVILPTLFDVVGIFIARQFMLGVPDALIEAARLDGAGELRTFFRVVLPSCGPLVGVLVILGFMNRWNDFLWPLVVLQGNESLTVPVGLSTLTTNPAFSSPWGAVMAVATVAVVPLLVVFLVFQRTFVQGIASTGIK</sequence>
<dbReference type="Pfam" id="PF00528">
    <property type="entry name" value="BPD_transp_1"/>
    <property type="match status" value="1"/>
</dbReference>
<dbReference type="SUPFAM" id="SSF161098">
    <property type="entry name" value="MetI-like"/>
    <property type="match status" value="1"/>
</dbReference>
<keyword evidence="11" id="KW-1185">Reference proteome</keyword>
<keyword evidence="3" id="KW-1003">Cell membrane</keyword>
<dbReference type="PANTHER" id="PTHR43744:SF12">
    <property type="entry name" value="ABC TRANSPORTER PERMEASE PROTEIN MG189-RELATED"/>
    <property type="match status" value="1"/>
</dbReference>
<dbReference type="InterPro" id="IPR000515">
    <property type="entry name" value="MetI-like"/>
</dbReference>
<name>A0ABQ2BAW7_9MICO</name>
<dbReference type="CDD" id="cd06261">
    <property type="entry name" value="TM_PBP2"/>
    <property type="match status" value="1"/>
</dbReference>
<dbReference type="PANTHER" id="PTHR43744">
    <property type="entry name" value="ABC TRANSPORTER PERMEASE PROTEIN MG189-RELATED-RELATED"/>
    <property type="match status" value="1"/>
</dbReference>
<comment type="similarity">
    <text evidence="7">Belongs to the binding-protein-dependent transport system permease family.</text>
</comment>
<keyword evidence="4 7" id="KW-0812">Transmembrane</keyword>
<organism evidence="10 11">
    <name type="scientific">Isoptericola cucumis</name>
    <dbReference type="NCBI Taxonomy" id="1776856"/>
    <lineage>
        <taxon>Bacteria</taxon>
        <taxon>Bacillati</taxon>
        <taxon>Actinomycetota</taxon>
        <taxon>Actinomycetes</taxon>
        <taxon>Micrococcales</taxon>
        <taxon>Promicromonosporaceae</taxon>
        <taxon>Isoptericola</taxon>
    </lineage>
</organism>
<feature type="region of interest" description="Disordered" evidence="8">
    <location>
        <begin position="1"/>
        <end position="29"/>
    </location>
</feature>
<keyword evidence="2 7" id="KW-0813">Transport</keyword>
<dbReference type="Gene3D" id="1.10.3720.10">
    <property type="entry name" value="MetI-like"/>
    <property type="match status" value="1"/>
</dbReference>
<evidence type="ECO:0000256" key="7">
    <source>
        <dbReference type="RuleBase" id="RU363032"/>
    </source>
</evidence>
<comment type="caution">
    <text evidence="10">The sequence shown here is derived from an EMBL/GenBank/DDBJ whole genome shotgun (WGS) entry which is preliminary data.</text>
</comment>
<feature type="transmembrane region" description="Helical" evidence="7">
    <location>
        <begin position="129"/>
        <end position="151"/>
    </location>
</feature>